<evidence type="ECO:0000313" key="2">
    <source>
        <dbReference type="EMBL" id="MDR6243489.1"/>
    </source>
</evidence>
<dbReference type="Proteomes" id="UP001185028">
    <property type="component" value="Unassembled WGS sequence"/>
</dbReference>
<organism evidence="2 3">
    <name type="scientific">Paenibacillus hunanensis</name>
    <dbReference type="NCBI Taxonomy" id="539262"/>
    <lineage>
        <taxon>Bacteria</taxon>
        <taxon>Bacillati</taxon>
        <taxon>Bacillota</taxon>
        <taxon>Bacilli</taxon>
        <taxon>Bacillales</taxon>
        <taxon>Paenibacillaceae</taxon>
        <taxon>Paenibacillus</taxon>
    </lineage>
</organism>
<protein>
    <recommendedName>
        <fullName evidence="4">Phage portal protein</fullName>
    </recommendedName>
</protein>
<dbReference type="EMBL" id="JAVDQH010000004">
    <property type="protein sequence ID" value="MDR6243489.1"/>
    <property type="molecule type" value="Genomic_DNA"/>
</dbReference>
<feature type="compositionally biased region" description="Acidic residues" evidence="1">
    <location>
        <begin position="334"/>
        <end position="358"/>
    </location>
</feature>
<reference evidence="2 3" key="1">
    <citation type="submission" date="2023-07" db="EMBL/GenBank/DDBJ databases">
        <title>Genomic Encyclopedia of Type Strains, Phase IV (KMG-IV): sequencing the most valuable type-strain genomes for metagenomic binning, comparative biology and taxonomic classification.</title>
        <authorList>
            <person name="Goeker M."/>
        </authorList>
    </citation>
    <scope>NUCLEOTIDE SEQUENCE [LARGE SCALE GENOMIC DNA]</scope>
    <source>
        <strain evidence="2 3">DSM 22170</strain>
    </source>
</reference>
<evidence type="ECO:0000313" key="3">
    <source>
        <dbReference type="Proteomes" id="UP001185028"/>
    </source>
</evidence>
<evidence type="ECO:0000256" key="1">
    <source>
        <dbReference type="SAM" id="MobiDB-lite"/>
    </source>
</evidence>
<sequence length="364" mass="41130">MSDFSTALTKVNENYFPMIERQLVNNGIHMDEYSKSCVLNGLSAINNALDTKGIGWNDTDLDKSNVTQILLQVAALKLNAAASPREVYFQVRSVKVKVNSKEVWRKQIEMGIEGDGNDAILARFGRDVKKVGQYWLVRENDPFTYPQYTGFDVVAPTWTPTGKGNVIRVVYPILKVDGTIEYHIAERDDVIRNLLAHISNQMMNETFDICEDRYKATTEQRKEIASRKAAILKRASELGLAALDNAELKAYMSPAWTEPQSRESMIIRKMRNNVVKKIPKDFGNFLVERSYQEASDEALREIKKEIEENANKTVIDVEPLHPNPEVTTPKNETVDDTDDAHEPDVESSSDQLEPEASEQDGPGF</sequence>
<gene>
    <name evidence="2" type="ORF">JOC58_001376</name>
</gene>
<proteinExistence type="predicted"/>
<keyword evidence="3" id="KW-1185">Reference proteome</keyword>
<feature type="region of interest" description="Disordered" evidence="1">
    <location>
        <begin position="313"/>
        <end position="364"/>
    </location>
</feature>
<name>A0ABU1IW55_9BACL</name>
<comment type="caution">
    <text evidence="2">The sequence shown here is derived from an EMBL/GenBank/DDBJ whole genome shotgun (WGS) entry which is preliminary data.</text>
</comment>
<evidence type="ECO:0008006" key="4">
    <source>
        <dbReference type="Google" id="ProtNLM"/>
    </source>
</evidence>
<accession>A0ABU1IW55</accession>
<dbReference type="RefSeq" id="WP_188773673.1">
    <property type="nucleotide sequence ID" value="NZ_BMMB01000001.1"/>
</dbReference>